<evidence type="ECO:0000313" key="2">
    <source>
        <dbReference type="Proteomes" id="UP001208935"/>
    </source>
</evidence>
<dbReference type="SUPFAM" id="SSF56801">
    <property type="entry name" value="Acetyl-CoA synthetase-like"/>
    <property type="match status" value="1"/>
</dbReference>
<name>A0ABT3KTL6_9BURK</name>
<protein>
    <recommendedName>
        <fullName evidence="3">AMP-binding enzyme</fullName>
    </recommendedName>
</protein>
<dbReference type="RefSeq" id="WP_265258315.1">
    <property type="nucleotide sequence ID" value="NZ_QZCV01000002.1"/>
</dbReference>
<accession>A0ABT3KTL6</accession>
<evidence type="ECO:0008006" key="3">
    <source>
        <dbReference type="Google" id="ProtNLM"/>
    </source>
</evidence>
<dbReference type="EMBL" id="QZCW01000002">
    <property type="protein sequence ID" value="MCW5321674.1"/>
    <property type="molecule type" value="Genomic_DNA"/>
</dbReference>
<comment type="caution">
    <text evidence="1">The sequence shown here is derived from an EMBL/GenBank/DDBJ whole genome shotgun (WGS) entry which is preliminary data.</text>
</comment>
<sequence>MSGQQQHDPCALAVQAHAGGSIGEMIIHAIQRFPERVAFVDADRSIDHATLGRRIGQALVALRSLGLRRGDAWIGEELARWKLAVAAAGVVAQ</sequence>
<keyword evidence="2" id="KW-1185">Reference proteome</keyword>
<proteinExistence type="predicted"/>
<evidence type="ECO:0000313" key="1">
    <source>
        <dbReference type="EMBL" id="MCW5321674.1"/>
    </source>
</evidence>
<reference evidence="2" key="1">
    <citation type="submission" date="2023-07" db="EMBL/GenBank/DDBJ databases">
        <title>Verminephrobacter genomes.</title>
        <authorList>
            <person name="Lund M.B."/>
        </authorList>
    </citation>
    <scope>NUCLEOTIDE SEQUENCE [LARGE SCALE GENOMIC DNA]</scope>
    <source>
        <strain evidence="2">AtM5-05</strain>
    </source>
</reference>
<organism evidence="1 2">
    <name type="scientific">Verminephrobacter aporrectodeae subsp. tuberculatae</name>
    <dbReference type="NCBI Taxonomy" id="1110392"/>
    <lineage>
        <taxon>Bacteria</taxon>
        <taxon>Pseudomonadati</taxon>
        <taxon>Pseudomonadota</taxon>
        <taxon>Betaproteobacteria</taxon>
        <taxon>Burkholderiales</taxon>
        <taxon>Comamonadaceae</taxon>
        <taxon>Verminephrobacter</taxon>
    </lineage>
</organism>
<gene>
    <name evidence="1" type="ORF">D5039_11070</name>
</gene>
<dbReference type="Gene3D" id="3.40.50.980">
    <property type="match status" value="1"/>
</dbReference>
<dbReference type="Proteomes" id="UP001208935">
    <property type="component" value="Unassembled WGS sequence"/>
</dbReference>